<dbReference type="Pfam" id="PF12833">
    <property type="entry name" value="HTH_18"/>
    <property type="match status" value="1"/>
</dbReference>
<evidence type="ECO:0000256" key="2">
    <source>
        <dbReference type="ARBA" id="ARBA00023015"/>
    </source>
</evidence>
<dbReference type="SUPFAM" id="SSF46689">
    <property type="entry name" value="Homeodomain-like"/>
    <property type="match status" value="2"/>
</dbReference>
<accession>A0A6B9G5J5</accession>
<geneLocation type="plasmid" evidence="9">
    <name>pne1b</name>
</geneLocation>
<dbReference type="PRINTS" id="PR00032">
    <property type="entry name" value="HTHARAC"/>
</dbReference>
<evidence type="ECO:0000256" key="3">
    <source>
        <dbReference type="ARBA" id="ARBA00023125"/>
    </source>
</evidence>
<evidence type="ECO:0000256" key="1">
    <source>
        <dbReference type="ARBA" id="ARBA00022491"/>
    </source>
</evidence>
<dbReference type="InterPro" id="IPR003313">
    <property type="entry name" value="AraC-bd"/>
</dbReference>
<dbReference type="AlphaFoldDB" id="A0A6B9G5J5"/>
<dbReference type="Pfam" id="PF02311">
    <property type="entry name" value="AraC_binding"/>
    <property type="match status" value="1"/>
</dbReference>
<dbReference type="InterPro" id="IPR020449">
    <property type="entry name" value="Tscrpt_reg_AraC-type_HTH"/>
</dbReference>
<dbReference type="PROSITE" id="PS00041">
    <property type="entry name" value="HTH_ARAC_FAMILY_1"/>
    <property type="match status" value="1"/>
</dbReference>
<dbReference type="InterPro" id="IPR018060">
    <property type="entry name" value="HTH_AraC"/>
</dbReference>
<evidence type="ECO:0000256" key="4">
    <source>
        <dbReference type="ARBA" id="ARBA00023159"/>
    </source>
</evidence>
<feature type="domain" description="HTH araC/xylS-type" evidence="7">
    <location>
        <begin position="175"/>
        <end position="272"/>
    </location>
</feature>
<organism evidence="8 9">
    <name type="scientific">Pantoea cypripedii</name>
    <name type="common">Pectobacterium cypripedii</name>
    <name type="synonym">Erwinia cypripedii</name>
    <dbReference type="NCBI Taxonomy" id="55209"/>
    <lineage>
        <taxon>Bacteria</taxon>
        <taxon>Pseudomonadati</taxon>
        <taxon>Pseudomonadota</taxon>
        <taxon>Gammaproteobacteria</taxon>
        <taxon>Enterobacterales</taxon>
        <taxon>Erwiniaceae</taxon>
        <taxon>Pantoea</taxon>
    </lineage>
</organism>
<dbReference type="InterPro" id="IPR014710">
    <property type="entry name" value="RmlC-like_jellyroll"/>
</dbReference>
<evidence type="ECO:0000256" key="6">
    <source>
        <dbReference type="ARBA" id="ARBA00044978"/>
    </source>
</evidence>
<dbReference type="PANTHER" id="PTHR11019">
    <property type="entry name" value="HTH-TYPE TRANSCRIPTIONAL REGULATOR NIMR"/>
    <property type="match status" value="1"/>
</dbReference>
<proteinExistence type="predicted"/>
<dbReference type="Gene3D" id="1.10.10.60">
    <property type="entry name" value="Homeodomain-like"/>
    <property type="match status" value="2"/>
</dbReference>
<dbReference type="GO" id="GO:0043565">
    <property type="term" value="F:sequence-specific DNA binding"/>
    <property type="evidence" value="ECO:0007669"/>
    <property type="project" value="InterPro"/>
</dbReference>
<evidence type="ECO:0000259" key="7">
    <source>
        <dbReference type="PROSITE" id="PS01124"/>
    </source>
</evidence>
<dbReference type="InterPro" id="IPR018062">
    <property type="entry name" value="HTH_AraC-typ_CS"/>
</dbReference>
<dbReference type="Gene3D" id="2.60.120.10">
    <property type="entry name" value="Jelly Rolls"/>
    <property type="match status" value="1"/>
</dbReference>
<keyword evidence="4" id="KW-0010">Activator</keyword>
<reference evidence="8 9" key="1">
    <citation type="submission" date="2017-11" db="EMBL/GenBank/DDBJ databases">
        <title>Genome sequence of Pantoea cypripedii NE1.</title>
        <authorList>
            <person name="Nascimento F.X."/>
        </authorList>
    </citation>
    <scope>NUCLEOTIDE SEQUENCE [LARGE SCALE GENOMIC DNA]</scope>
    <source>
        <strain evidence="8 9">NE1</strain>
        <plasmid evidence="9">pne1b</plasmid>
    </source>
</reference>
<evidence type="ECO:0000256" key="5">
    <source>
        <dbReference type="ARBA" id="ARBA00023163"/>
    </source>
</evidence>
<dbReference type="Proteomes" id="UP000502005">
    <property type="component" value="Plasmid pNE1B"/>
</dbReference>
<keyword evidence="1" id="KW-0678">Repressor</keyword>
<keyword evidence="5" id="KW-0804">Transcription</keyword>
<dbReference type="GO" id="GO:0003700">
    <property type="term" value="F:DNA-binding transcription factor activity"/>
    <property type="evidence" value="ECO:0007669"/>
    <property type="project" value="InterPro"/>
</dbReference>
<protein>
    <recommendedName>
        <fullName evidence="6">Arabinose operon regulatory protein</fullName>
    </recommendedName>
</protein>
<keyword evidence="3" id="KW-0238">DNA-binding</keyword>
<dbReference type="PROSITE" id="PS01124">
    <property type="entry name" value="HTH_ARAC_FAMILY_2"/>
    <property type="match status" value="1"/>
</dbReference>
<gene>
    <name evidence="8" type="ORF">CUN67_29110</name>
</gene>
<evidence type="ECO:0000313" key="8">
    <source>
        <dbReference type="EMBL" id="QGY32991.1"/>
    </source>
</evidence>
<dbReference type="InterPro" id="IPR037923">
    <property type="entry name" value="HTH-like"/>
</dbReference>
<keyword evidence="8" id="KW-0614">Plasmid</keyword>
<dbReference type="FunFam" id="1.10.10.60:FF:000132">
    <property type="entry name" value="AraC family transcriptional regulator"/>
    <property type="match status" value="1"/>
</dbReference>
<dbReference type="SUPFAM" id="SSF51215">
    <property type="entry name" value="Regulatory protein AraC"/>
    <property type="match status" value="1"/>
</dbReference>
<sequence length="273" mass="31592">MFWRNLPSISGDSVEETWHYFSQGQYQQQSRPVIANTYEYRNGDRQAWHSHEQLQFIFTTRGVLSVITSQGSWTLGPNRGLLLLPRTGHELYASGEALMHSIYIEPDVWRHERKECCVLLVSSLLRELVLEMVKERRQETYILSEMIVPLLLRGLHEAQELQQGCLPLPEDRRLQKICKALMLAPSNNESLEIWGDRIGTSDRTLSRLFIKQTGYTFGQWRQQLRLVESMTRLAQGMAVATIATELGYRSSSSFITMFRKAMGETPQNYFKKG</sequence>
<dbReference type="InterPro" id="IPR009057">
    <property type="entry name" value="Homeodomain-like_sf"/>
</dbReference>
<name>A0A6B9G5J5_PANCY</name>
<dbReference type="SMART" id="SM00342">
    <property type="entry name" value="HTH_ARAC"/>
    <property type="match status" value="1"/>
</dbReference>
<dbReference type="EMBL" id="CP024770">
    <property type="protein sequence ID" value="QGY32991.1"/>
    <property type="molecule type" value="Genomic_DNA"/>
</dbReference>
<keyword evidence="2" id="KW-0805">Transcription regulation</keyword>
<evidence type="ECO:0000313" key="9">
    <source>
        <dbReference type="Proteomes" id="UP000502005"/>
    </source>
</evidence>
<dbReference type="CDD" id="cd06124">
    <property type="entry name" value="cupin_NimR-like_N"/>
    <property type="match status" value="1"/>
</dbReference>
<dbReference type="PANTHER" id="PTHR11019:SF159">
    <property type="entry name" value="TRANSCRIPTIONAL REGULATOR-RELATED"/>
    <property type="match status" value="1"/>
</dbReference>